<name>A0A1E7XXQ5_BIFAD</name>
<dbReference type="EMBL" id="MAXD01000016">
    <property type="protein sequence ID" value="OFA33624.1"/>
    <property type="molecule type" value="Genomic_DNA"/>
</dbReference>
<organism evidence="1 2">
    <name type="scientific">Bifidobacterium adolescentis</name>
    <dbReference type="NCBI Taxonomy" id="1680"/>
    <lineage>
        <taxon>Bacteria</taxon>
        <taxon>Bacillati</taxon>
        <taxon>Actinomycetota</taxon>
        <taxon>Actinomycetes</taxon>
        <taxon>Bifidobacteriales</taxon>
        <taxon>Bifidobacteriaceae</taxon>
        <taxon>Bifidobacterium</taxon>
    </lineage>
</organism>
<proteinExistence type="predicted"/>
<gene>
    <name evidence="1" type="ORF">BBK15_09950</name>
</gene>
<evidence type="ECO:0000313" key="2">
    <source>
        <dbReference type="Proteomes" id="UP000175684"/>
    </source>
</evidence>
<dbReference type="Proteomes" id="UP000175684">
    <property type="component" value="Unassembled WGS sequence"/>
</dbReference>
<reference evidence="1 2" key="1">
    <citation type="submission" date="2016-07" db="EMBL/GenBank/DDBJ databases">
        <title>Draft Genome Sequence of Bifidobacterium adolescentis strain Km 4.</title>
        <authorList>
            <person name="Danilenko V.N."/>
        </authorList>
    </citation>
    <scope>NUCLEOTIDE SEQUENCE [LARGE SCALE GENOMIC DNA]</scope>
    <source>
        <strain evidence="1 2">Km 4</strain>
    </source>
</reference>
<sequence length="122" mass="12974">MTAASGAAHGLLLRHVTTPDGQLALPVDPAIIARAEGIDVPSVGDAYGRWDSAVALGRALEPDGAEFGWPGDFAYALLMPAEIMRVMFASDLDVPEMACGFGAPWCQVRRRLAMLGLEPYCE</sequence>
<comment type="caution">
    <text evidence="1">The sequence shown here is derived from an EMBL/GenBank/DDBJ whole genome shotgun (WGS) entry which is preliminary data.</text>
</comment>
<evidence type="ECO:0000313" key="1">
    <source>
        <dbReference type="EMBL" id="OFA33624.1"/>
    </source>
</evidence>
<protein>
    <submittedName>
        <fullName evidence="1">Uncharacterized protein</fullName>
    </submittedName>
</protein>
<accession>A0A1E7XXQ5</accession>
<dbReference type="AlphaFoldDB" id="A0A1E7XXQ5"/>
<dbReference type="RefSeq" id="WP_070123070.1">
    <property type="nucleotide sequence ID" value="NZ_MAXD01000016.1"/>
</dbReference>